<keyword evidence="2" id="KW-1133">Transmembrane helix</keyword>
<feature type="region of interest" description="Disordered" evidence="1">
    <location>
        <begin position="1"/>
        <end position="45"/>
    </location>
</feature>
<organism evidence="3">
    <name type="scientific">Trypanosoma congolense (strain IL3000)</name>
    <dbReference type="NCBI Taxonomy" id="1068625"/>
    <lineage>
        <taxon>Eukaryota</taxon>
        <taxon>Discoba</taxon>
        <taxon>Euglenozoa</taxon>
        <taxon>Kinetoplastea</taxon>
        <taxon>Metakinetoplastina</taxon>
        <taxon>Trypanosomatida</taxon>
        <taxon>Trypanosomatidae</taxon>
        <taxon>Trypanosoma</taxon>
        <taxon>Nannomonas</taxon>
    </lineage>
</organism>
<evidence type="ECO:0000256" key="2">
    <source>
        <dbReference type="SAM" id="Phobius"/>
    </source>
</evidence>
<feature type="compositionally biased region" description="Basic and acidic residues" evidence="1">
    <location>
        <begin position="30"/>
        <end position="45"/>
    </location>
</feature>
<keyword evidence="2" id="KW-0812">Transmembrane</keyword>
<evidence type="ECO:0000256" key="1">
    <source>
        <dbReference type="SAM" id="MobiDB-lite"/>
    </source>
</evidence>
<protein>
    <submittedName>
        <fullName evidence="3">Uncharacterized protein</fullName>
    </submittedName>
</protein>
<proteinExistence type="predicted"/>
<accession>G0UN69</accession>
<feature type="transmembrane region" description="Helical" evidence="2">
    <location>
        <begin position="84"/>
        <end position="106"/>
    </location>
</feature>
<dbReference type="AlphaFoldDB" id="G0UN69"/>
<reference evidence="3" key="1">
    <citation type="journal article" date="2012" name="Proc. Natl. Acad. Sci. U.S.A.">
        <title>Antigenic diversity is generated by distinct evolutionary mechanisms in African trypanosome species.</title>
        <authorList>
            <person name="Jackson A.P."/>
            <person name="Berry A."/>
            <person name="Aslett M."/>
            <person name="Allison H.C."/>
            <person name="Burton P."/>
            <person name="Vavrova-Anderson J."/>
            <person name="Brown R."/>
            <person name="Browne H."/>
            <person name="Corton N."/>
            <person name="Hauser H."/>
            <person name="Gamble J."/>
            <person name="Gilderthorp R."/>
            <person name="Marcello L."/>
            <person name="McQuillan J."/>
            <person name="Otto T.D."/>
            <person name="Quail M.A."/>
            <person name="Sanders M.J."/>
            <person name="van Tonder A."/>
            <person name="Ginger M.L."/>
            <person name="Field M.C."/>
            <person name="Barry J.D."/>
            <person name="Hertz-Fowler C."/>
            <person name="Berriman M."/>
        </authorList>
    </citation>
    <scope>NUCLEOTIDE SEQUENCE</scope>
    <source>
        <strain evidence="3">IL3000</strain>
    </source>
</reference>
<evidence type="ECO:0000313" key="3">
    <source>
        <dbReference type="EMBL" id="CCC90829.1"/>
    </source>
</evidence>
<name>G0UN69_TRYCI</name>
<dbReference type="EMBL" id="HE575319">
    <property type="protein sequence ID" value="CCC90829.1"/>
    <property type="molecule type" value="Genomic_DNA"/>
</dbReference>
<feature type="transmembrane region" description="Helical" evidence="2">
    <location>
        <begin position="52"/>
        <end position="72"/>
    </location>
</feature>
<sequence>MVACSFGKHNGESERISGCGKEKKSRKKGKDGDETQDVQRREAERERHAPLVIIKAPGECHLSLCFIFLVVVSRKPQENISFIAYHRLPTFVFVFLIGIRCGGYVVP</sequence>
<gene>
    <name evidence="3" type="ORF">TCIL3000_6_550</name>
</gene>
<keyword evidence="2" id="KW-0472">Membrane</keyword>